<organism evidence="1 2">
    <name type="scientific">Lentzea guizhouensis</name>
    <dbReference type="NCBI Taxonomy" id="1586287"/>
    <lineage>
        <taxon>Bacteria</taxon>
        <taxon>Bacillati</taxon>
        <taxon>Actinomycetota</taxon>
        <taxon>Actinomycetes</taxon>
        <taxon>Pseudonocardiales</taxon>
        <taxon>Pseudonocardiaceae</taxon>
        <taxon>Lentzea</taxon>
    </lineage>
</organism>
<accession>A0A1B2HGN6</accession>
<evidence type="ECO:0000313" key="1">
    <source>
        <dbReference type="EMBL" id="ANZ36883.1"/>
    </source>
</evidence>
<reference evidence="1 2" key="1">
    <citation type="submission" date="2016-07" db="EMBL/GenBank/DDBJ databases">
        <title>Complete genome sequence of the Lentzea guizhouensis DHS C013.</title>
        <authorList>
            <person name="Cao C."/>
        </authorList>
    </citation>
    <scope>NUCLEOTIDE SEQUENCE [LARGE SCALE GENOMIC DNA]</scope>
    <source>
        <strain evidence="1 2">DHS C013</strain>
    </source>
</reference>
<dbReference type="Proteomes" id="UP000093053">
    <property type="component" value="Chromosome"/>
</dbReference>
<proteinExistence type="predicted"/>
<dbReference type="OrthoDB" id="3404323at2"/>
<name>A0A1B2HGN6_9PSEU</name>
<dbReference type="AlphaFoldDB" id="A0A1B2HGN6"/>
<dbReference type="EMBL" id="CP016793">
    <property type="protein sequence ID" value="ANZ36883.1"/>
    <property type="molecule type" value="Genomic_DNA"/>
</dbReference>
<gene>
    <name evidence="1" type="ORF">BBK82_13160</name>
</gene>
<dbReference type="KEGG" id="led:BBK82_13160"/>
<dbReference type="RefSeq" id="WP_065915281.1">
    <property type="nucleotide sequence ID" value="NZ_CP016793.1"/>
</dbReference>
<sequence length="59" mass="6474">MLSFKDEAAAVKYADAGKDNAHRNGLVVLSYTAARTPEAERPKYQAELAKLLADDHPNM</sequence>
<protein>
    <submittedName>
        <fullName evidence="1">Uncharacterized protein</fullName>
    </submittedName>
</protein>
<evidence type="ECO:0000313" key="2">
    <source>
        <dbReference type="Proteomes" id="UP000093053"/>
    </source>
</evidence>
<keyword evidence="2" id="KW-1185">Reference proteome</keyword>